<feature type="region of interest" description="Disordered" evidence="5">
    <location>
        <begin position="561"/>
        <end position="581"/>
    </location>
</feature>
<comment type="caution">
    <text evidence="7">The sequence shown here is derived from an EMBL/GenBank/DDBJ whole genome shotgun (WGS) entry which is preliminary data.</text>
</comment>
<evidence type="ECO:0000256" key="3">
    <source>
        <dbReference type="ARBA" id="ARBA00023054"/>
    </source>
</evidence>
<dbReference type="PROSITE" id="PS50812">
    <property type="entry name" value="PWWP"/>
    <property type="match status" value="1"/>
</dbReference>
<dbReference type="SMART" id="SM00293">
    <property type="entry name" value="PWWP"/>
    <property type="match status" value="1"/>
</dbReference>
<dbReference type="Gene3D" id="1.20.930.10">
    <property type="entry name" value="Conserved domain common to transcription factors TFIIS, elongin A, CRSP70"/>
    <property type="match status" value="1"/>
</dbReference>
<comment type="subcellular location">
    <subcellularLocation>
        <location evidence="1">Nucleus</location>
    </subcellularLocation>
</comment>
<feature type="region of interest" description="Disordered" evidence="5">
    <location>
        <begin position="83"/>
        <end position="207"/>
    </location>
</feature>
<name>A0A0T6AUM0_9SCAR</name>
<proteinExistence type="inferred from homology"/>
<dbReference type="Pfam" id="PF11467">
    <property type="entry name" value="LEDGF"/>
    <property type="match status" value="1"/>
</dbReference>
<dbReference type="InterPro" id="IPR021567">
    <property type="entry name" value="LEDGF_IBD"/>
</dbReference>
<evidence type="ECO:0000313" key="8">
    <source>
        <dbReference type="Proteomes" id="UP000051574"/>
    </source>
</evidence>
<evidence type="ECO:0000256" key="2">
    <source>
        <dbReference type="ARBA" id="ARBA00005309"/>
    </source>
</evidence>
<organism evidence="7 8">
    <name type="scientific">Oryctes borbonicus</name>
    <dbReference type="NCBI Taxonomy" id="1629725"/>
    <lineage>
        <taxon>Eukaryota</taxon>
        <taxon>Metazoa</taxon>
        <taxon>Ecdysozoa</taxon>
        <taxon>Arthropoda</taxon>
        <taxon>Hexapoda</taxon>
        <taxon>Insecta</taxon>
        <taxon>Pterygota</taxon>
        <taxon>Neoptera</taxon>
        <taxon>Endopterygota</taxon>
        <taxon>Coleoptera</taxon>
        <taxon>Polyphaga</taxon>
        <taxon>Scarabaeiformia</taxon>
        <taxon>Scarabaeidae</taxon>
        <taxon>Dynastinae</taxon>
        <taxon>Oryctes</taxon>
    </lineage>
</organism>
<dbReference type="OrthoDB" id="62853at2759"/>
<dbReference type="PANTHER" id="PTHR12550:SF70">
    <property type="entry name" value="JIL-1 ANCHORING AND STABILIZING PROTEIN, ISOFORM A"/>
    <property type="match status" value="1"/>
</dbReference>
<dbReference type="InterPro" id="IPR000313">
    <property type="entry name" value="PWWP_dom"/>
</dbReference>
<keyword evidence="3" id="KW-0175">Coiled coil</keyword>
<comment type="similarity">
    <text evidence="2">Belongs to the HDGF family.</text>
</comment>
<dbReference type="EMBL" id="LJIG01022772">
    <property type="protein sequence ID" value="KRT78796.1"/>
    <property type="molecule type" value="Genomic_DNA"/>
</dbReference>
<dbReference type="Pfam" id="PF00855">
    <property type="entry name" value="PWWP"/>
    <property type="match status" value="1"/>
</dbReference>
<evidence type="ECO:0000256" key="1">
    <source>
        <dbReference type="ARBA" id="ARBA00004123"/>
    </source>
</evidence>
<feature type="compositionally biased region" description="Polar residues" evidence="5">
    <location>
        <begin position="196"/>
        <end position="206"/>
    </location>
</feature>
<dbReference type="Proteomes" id="UP000051574">
    <property type="component" value="Unassembled WGS sequence"/>
</dbReference>
<dbReference type="Gene3D" id="2.30.30.140">
    <property type="match status" value="1"/>
</dbReference>
<dbReference type="GO" id="GO:0005634">
    <property type="term" value="C:nucleus"/>
    <property type="evidence" value="ECO:0007669"/>
    <property type="project" value="UniProtKB-SubCell"/>
</dbReference>
<keyword evidence="4" id="KW-0539">Nucleus</keyword>
<dbReference type="InterPro" id="IPR036218">
    <property type="entry name" value="HIVI-bd_sf"/>
</dbReference>
<dbReference type="SUPFAM" id="SSF140576">
    <property type="entry name" value="HIV integrase-binding domain"/>
    <property type="match status" value="1"/>
</dbReference>
<dbReference type="PANTHER" id="PTHR12550">
    <property type="entry name" value="HEPATOMA-DERIVED GROWTH FACTOR-RELATED"/>
    <property type="match status" value="1"/>
</dbReference>
<keyword evidence="8" id="KW-1185">Reference proteome</keyword>
<evidence type="ECO:0000313" key="7">
    <source>
        <dbReference type="EMBL" id="KRT78796.1"/>
    </source>
</evidence>
<feature type="compositionally biased region" description="Basic and acidic residues" evidence="5">
    <location>
        <begin position="148"/>
        <end position="159"/>
    </location>
</feature>
<reference evidence="7 8" key="1">
    <citation type="submission" date="2015-09" db="EMBL/GenBank/DDBJ databases">
        <title>Draft genome of the scarab beetle Oryctes borbonicus.</title>
        <authorList>
            <person name="Meyer J.M."/>
            <person name="Markov G.V."/>
            <person name="Baskaran P."/>
            <person name="Herrmann M."/>
            <person name="Sommer R.J."/>
            <person name="Roedelsperger C."/>
        </authorList>
    </citation>
    <scope>NUCLEOTIDE SEQUENCE [LARGE SCALE GENOMIC DNA]</scope>
    <source>
        <strain evidence="7">OB123</strain>
        <tissue evidence="7">Whole animal</tissue>
    </source>
</reference>
<feature type="compositionally biased region" description="Polar residues" evidence="5">
    <location>
        <begin position="572"/>
        <end position="581"/>
    </location>
</feature>
<feature type="domain" description="PWWP" evidence="6">
    <location>
        <begin position="10"/>
        <end position="60"/>
    </location>
</feature>
<evidence type="ECO:0000259" key="6">
    <source>
        <dbReference type="PROSITE" id="PS50812"/>
    </source>
</evidence>
<feature type="compositionally biased region" description="Basic and acidic residues" evidence="5">
    <location>
        <begin position="561"/>
        <end position="570"/>
    </location>
</feature>
<protein>
    <recommendedName>
        <fullName evidence="6">PWWP domain-containing protein</fullName>
    </recommendedName>
</protein>
<dbReference type="CDD" id="cd05834">
    <property type="entry name" value="PWWP_HRP"/>
    <property type="match status" value="1"/>
</dbReference>
<evidence type="ECO:0000256" key="4">
    <source>
        <dbReference type="ARBA" id="ARBA00023242"/>
    </source>
</evidence>
<evidence type="ECO:0000256" key="5">
    <source>
        <dbReference type="SAM" id="MobiDB-lite"/>
    </source>
</evidence>
<dbReference type="AlphaFoldDB" id="A0A0T6AUM0"/>
<dbReference type="InterPro" id="IPR035441">
    <property type="entry name" value="TFIIS/LEDGF_dom_sf"/>
</dbReference>
<accession>A0A0T6AUM0</accession>
<gene>
    <name evidence="7" type="ORF">AMK59_6662</name>
</gene>
<sequence>MMKKAKSFNVGDKVFAKVKGYPAWPAKIMAENGKKYEVSFYGTKETGSIKVEDLFYYLKHKDQFYRNLKRKDYQEAVEQIEAEIKESGTDGNNDDDSETDPPAASDALDKKGKKRKRESVGEEVHVNKFHKSISEDLSELQAQEENTEDKPVTADEEVKNSSQSVTRSGRVVKLKKFSDDEDEDTKKNAKVKKTIDQTGNENQNSDLALLDDKKVKVVTEDAIDHMEKDPDQDQEEISEVELKETASPVTEINEAESSAPLKVEEAVDVNIVPIDHLEAIIAYAEHIKFKAAIYKKRKMEASDSFENEVVIAKLPSNKLIGIKYNQRTSACDNEYEKAIEDAQEAKRVLAIKNKLENESVTMESEKDNIIVNITADEESPQQKHESKILERKKTKLKYLKIEANLVDYDCKIKSCLALDKADPKKAYEYMDLMMGLEITALMLKKHPLIVDVMKRLRRYIGNVKEWKLSGDSLETFETDAEKIRQKAEEVFMKFVALFNVSDTSSFWDVFNSEIEKFEEETKDLSENELFSLCAEPNSRQAFFDSYEDKKDVEKLDKNTAKLEEKEKENSIDVANTAQVEV</sequence>
<dbReference type="SUPFAM" id="SSF63748">
    <property type="entry name" value="Tudor/PWWP/MBT"/>
    <property type="match status" value="1"/>
</dbReference>